<gene>
    <name evidence="2" type="ORF">FVP77_14780</name>
</gene>
<sequence length="261" mass="28033">MTRAPAFPAIERRVDLDGAVFRVLTSESTAADPGTPFVLIHGIGMSHRYLTKLHARLAVEADVHSVDLPGFGGLPKPGRDLGIPAMADLLGEVLDGIDSGPVVLVGHSMGAQWTVELAAQRPDLVRGVVAMGPVADEKHRSLPAQALALTIESFGEPPAINYQVFTDYVRCGPRWYLAQVRHMLSYPIEERVAAMTAPLLVLRGGSDPVAGLDWCRRLRDAAVDGALVEVPRHHHVVQQTAPRSVASAIDAFVAERVEGRG</sequence>
<accession>A0A5C8HVK1</accession>
<reference evidence="2 3" key="1">
    <citation type="submission" date="2019-08" db="EMBL/GenBank/DDBJ databases">
        <authorList>
            <person name="Dong K."/>
        </authorList>
    </citation>
    <scope>NUCLEOTIDE SEQUENCE [LARGE SCALE GENOMIC DNA]</scope>
    <source>
        <strain evidence="2 3">JCM14558</strain>
    </source>
</reference>
<dbReference type="RefSeq" id="WP_147895321.1">
    <property type="nucleotide sequence ID" value="NZ_BAAANR010000001.1"/>
</dbReference>
<dbReference type="PANTHER" id="PTHR43798">
    <property type="entry name" value="MONOACYLGLYCEROL LIPASE"/>
    <property type="match status" value="1"/>
</dbReference>
<keyword evidence="3" id="KW-1185">Reference proteome</keyword>
<dbReference type="PANTHER" id="PTHR43798:SF5">
    <property type="entry name" value="MONOACYLGLYCEROL LIPASE ABHD6"/>
    <property type="match status" value="1"/>
</dbReference>
<dbReference type="Pfam" id="PF12697">
    <property type="entry name" value="Abhydrolase_6"/>
    <property type="match status" value="1"/>
</dbReference>
<dbReference type="Gene3D" id="3.40.50.1820">
    <property type="entry name" value="alpha/beta hydrolase"/>
    <property type="match status" value="1"/>
</dbReference>
<dbReference type="Proteomes" id="UP000321034">
    <property type="component" value="Unassembled WGS sequence"/>
</dbReference>
<evidence type="ECO:0000259" key="1">
    <source>
        <dbReference type="Pfam" id="PF12697"/>
    </source>
</evidence>
<dbReference type="GO" id="GO:0016020">
    <property type="term" value="C:membrane"/>
    <property type="evidence" value="ECO:0007669"/>
    <property type="project" value="TreeGrafter"/>
</dbReference>
<dbReference type="InterPro" id="IPR000073">
    <property type="entry name" value="AB_hydrolase_1"/>
</dbReference>
<comment type="caution">
    <text evidence="2">The sequence shown here is derived from an EMBL/GenBank/DDBJ whole genome shotgun (WGS) entry which is preliminary data.</text>
</comment>
<dbReference type="GO" id="GO:0046464">
    <property type="term" value="P:acylglycerol catabolic process"/>
    <property type="evidence" value="ECO:0007669"/>
    <property type="project" value="TreeGrafter"/>
</dbReference>
<dbReference type="AlphaFoldDB" id="A0A5C8HVK1"/>
<keyword evidence="2" id="KW-0378">Hydrolase</keyword>
<evidence type="ECO:0000313" key="2">
    <source>
        <dbReference type="EMBL" id="TXK10123.1"/>
    </source>
</evidence>
<dbReference type="InterPro" id="IPR029058">
    <property type="entry name" value="AB_hydrolase_fold"/>
</dbReference>
<dbReference type="GO" id="GO:0047372">
    <property type="term" value="F:monoacylglycerol lipase activity"/>
    <property type="evidence" value="ECO:0007669"/>
    <property type="project" value="TreeGrafter"/>
</dbReference>
<protein>
    <submittedName>
        <fullName evidence="2">Alpha/beta hydrolase</fullName>
    </submittedName>
</protein>
<dbReference type="InterPro" id="IPR050266">
    <property type="entry name" value="AB_hydrolase_sf"/>
</dbReference>
<feature type="domain" description="AB hydrolase-1" evidence="1">
    <location>
        <begin position="37"/>
        <end position="247"/>
    </location>
</feature>
<dbReference type="SUPFAM" id="SSF53474">
    <property type="entry name" value="alpha/beta-Hydrolases"/>
    <property type="match status" value="1"/>
</dbReference>
<organism evidence="2 3">
    <name type="scientific">Microbacterium hatanonis</name>
    <dbReference type="NCBI Taxonomy" id="404366"/>
    <lineage>
        <taxon>Bacteria</taxon>
        <taxon>Bacillati</taxon>
        <taxon>Actinomycetota</taxon>
        <taxon>Actinomycetes</taxon>
        <taxon>Micrococcales</taxon>
        <taxon>Microbacteriaceae</taxon>
        <taxon>Microbacterium</taxon>
    </lineage>
</organism>
<dbReference type="EMBL" id="VRSV01000002">
    <property type="protein sequence ID" value="TXK10123.1"/>
    <property type="molecule type" value="Genomic_DNA"/>
</dbReference>
<dbReference type="OrthoDB" id="9769541at2"/>
<name>A0A5C8HVK1_9MICO</name>
<proteinExistence type="predicted"/>
<evidence type="ECO:0000313" key="3">
    <source>
        <dbReference type="Proteomes" id="UP000321034"/>
    </source>
</evidence>